<dbReference type="RefSeq" id="WP_036061935.1">
    <property type="nucleotide sequence ID" value="NZ_AODM01000005.1"/>
</dbReference>
<keyword evidence="1" id="KW-0540">Nuclease</keyword>
<dbReference type="GO" id="GO:0005829">
    <property type="term" value="C:cytosol"/>
    <property type="evidence" value="ECO:0007669"/>
    <property type="project" value="TreeGrafter"/>
</dbReference>
<evidence type="ECO:0000256" key="1">
    <source>
        <dbReference type="ARBA" id="ARBA00022722"/>
    </source>
</evidence>
<dbReference type="GO" id="GO:0004519">
    <property type="term" value="F:endonuclease activity"/>
    <property type="evidence" value="ECO:0007669"/>
    <property type="project" value="InterPro"/>
</dbReference>
<reference evidence="6 7" key="1">
    <citation type="submission" date="2012-12" db="EMBL/GenBank/DDBJ databases">
        <title>Novel taxa of Listeriaceae from agricultural environments in the United States.</title>
        <authorList>
            <person name="den Bakker H.C."/>
            <person name="Allred A."/>
            <person name="Warchocki S."/>
            <person name="Wright E.M."/>
            <person name="Burrell A."/>
            <person name="Nightingale K.K."/>
            <person name="Kephart D."/>
            <person name="Wiedmann M."/>
        </authorList>
    </citation>
    <scope>NUCLEOTIDE SEQUENCE [LARGE SCALE GENOMIC DNA]</scope>
    <source>
        <strain evidence="6 7">FSL S10-1203</strain>
    </source>
</reference>
<dbReference type="SMART" id="SM00507">
    <property type="entry name" value="HNHc"/>
    <property type="match status" value="1"/>
</dbReference>
<feature type="domain" description="HNH nuclease" evidence="5">
    <location>
        <begin position="19"/>
        <end position="76"/>
    </location>
</feature>
<dbReference type="PANTHER" id="PTHR41286">
    <property type="entry name" value="HNH NUCLEASE YAJD-RELATED"/>
    <property type="match status" value="1"/>
</dbReference>
<dbReference type="GO" id="GO:0016787">
    <property type="term" value="F:hydrolase activity"/>
    <property type="evidence" value="ECO:0007669"/>
    <property type="project" value="UniProtKB-KW"/>
</dbReference>
<dbReference type="Pfam" id="PF01844">
    <property type="entry name" value="HNH"/>
    <property type="match status" value="1"/>
</dbReference>
<keyword evidence="2" id="KW-0378">Hydrolase</keyword>
<dbReference type="AlphaFoldDB" id="W7DX66"/>
<sequence length="107" mass="12832">MARERDKLDQLYSRKRWRAIRQLVLNRDHYTCQECKRKGKPAVYGNIVHHIVELREDESLAYEVDNLETVCAACHNTLHPERSSKRLKTLKKRKNYVIHFKANQELE</sequence>
<protein>
    <recommendedName>
        <fullName evidence="4">Putative HNH nuclease YajD</fullName>
    </recommendedName>
</protein>
<evidence type="ECO:0000313" key="6">
    <source>
        <dbReference type="EMBL" id="EUJ64841.1"/>
    </source>
</evidence>
<organism evidence="6 7">
    <name type="scientific">Listeria fleischmannii FSL S10-1203</name>
    <dbReference type="NCBI Taxonomy" id="1265822"/>
    <lineage>
        <taxon>Bacteria</taxon>
        <taxon>Bacillati</taxon>
        <taxon>Bacillota</taxon>
        <taxon>Bacilli</taxon>
        <taxon>Bacillales</taxon>
        <taxon>Listeriaceae</taxon>
        <taxon>Listeria</taxon>
    </lineage>
</organism>
<accession>W7DX66</accession>
<dbReference type="InterPro" id="IPR003615">
    <property type="entry name" value="HNH_nuc"/>
</dbReference>
<evidence type="ECO:0000313" key="7">
    <source>
        <dbReference type="Proteomes" id="UP000019241"/>
    </source>
</evidence>
<comment type="similarity">
    <text evidence="3">Belongs to the HNH nuclease family.</text>
</comment>
<dbReference type="Proteomes" id="UP000019241">
    <property type="component" value="Unassembled WGS sequence"/>
</dbReference>
<evidence type="ECO:0000256" key="3">
    <source>
        <dbReference type="ARBA" id="ARBA00038412"/>
    </source>
</evidence>
<comment type="caution">
    <text evidence="6">The sequence shown here is derived from an EMBL/GenBank/DDBJ whole genome shotgun (WGS) entry which is preliminary data.</text>
</comment>
<dbReference type="GO" id="GO:0008270">
    <property type="term" value="F:zinc ion binding"/>
    <property type="evidence" value="ECO:0007669"/>
    <property type="project" value="InterPro"/>
</dbReference>
<evidence type="ECO:0000256" key="4">
    <source>
        <dbReference type="ARBA" id="ARBA00040194"/>
    </source>
</evidence>
<gene>
    <name evidence="6" type="ORF">MCOL2_01560</name>
</gene>
<name>W7DX66_9LIST</name>
<proteinExistence type="inferred from homology"/>
<evidence type="ECO:0000256" key="2">
    <source>
        <dbReference type="ARBA" id="ARBA00022801"/>
    </source>
</evidence>
<dbReference type="Gene3D" id="1.10.30.50">
    <property type="match status" value="1"/>
</dbReference>
<evidence type="ECO:0000259" key="5">
    <source>
        <dbReference type="SMART" id="SM00507"/>
    </source>
</evidence>
<dbReference type="GO" id="GO:0003676">
    <property type="term" value="F:nucleic acid binding"/>
    <property type="evidence" value="ECO:0007669"/>
    <property type="project" value="InterPro"/>
</dbReference>
<dbReference type="CDD" id="cd00085">
    <property type="entry name" value="HNHc"/>
    <property type="match status" value="1"/>
</dbReference>
<dbReference type="PANTHER" id="PTHR41286:SF1">
    <property type="entry name" value="HNH NUCLEASE YAJD-RELATED"/>
    <property type="match status" value="1"/>
</dbReference>
<dbReference type="EMBL" id="AODM01000005">
    <property type="protein sequence ID" value="EUJ64841.1"/>
    <property type="molecule type" value="Genomic_DNA"/>
</dbReference>
<dbReference type="InterPro" id="IPR002711">
    <property type="entry name" value="HNH"/>
</dbReference>